<dbReference type="InterPro" id="IPR015943">
    <property type="entry name" value="WD40/YVTN_repeat-like_dom_sf"/>
</dbReference>
<organism evidence="2 4">
    <name type="scientific">Methylocystis rosea</name>
    <dbReference type="NCBI Taxonomy" id="173366"/>
    <lineage>
        <taxon>Bacteria</taxon>
        <taxon>Pseudomonadati</taxon>
        <taxon>Pseudomonadota</taxon>
        <taxon>Alphaproteobacteria</taxon>
        <taxon>Hyphomicrobiales</taxon>
        <taxon>Methylocystaceae</taxon>
        <taxon>Methylocystis</taxon>
    </lineage>
</organism>
<dbReference type="EMBL" id="CP034088">
    <property type="protein sequence ID" value="AZG79152.1"/>
    <property type="molecule type" value="Genomic_DNA"/>
</dbReference>
<dbReference type="AlphaFoldDB" id="A0A3G8MDN6"/>
<dbReference type="InterPro" id="IPR008972">
    <property type="entry name" value="Cupredoxin"/>
</dbReference>
<dbReference type="InterPro" id="IPR051200">
    <property type="entry name" value="Host-pathogen_enzymatic-act"/>
</dbReference>
<evidence type="ECO:0008006" key="6">
    <source>
        <dbReference type="Google" id="ProtNLM"/>
    </source>
</evidence>
<evidence type="ECO:0000256" key="1">
    <source>
        <dbReference type="SAM" id="SignalP"/>
    </source>
</evidence>
<feature type="signal peptide" evidence="1">
    <location>
        <begin position="1"/>
        <end position="24"/>
    </location>
</feature>
<accession>A0A3G8MDN6</accession>
<name>A0A3G8MDN6_9HYPH</name>
<geneLocation type="plasmid" evidence="3 5">
    <name>unnamed2</name>
</geneLocation>
<keyword evidence="5" id="KW-1185">Reference proteome</keyword>
<proteinExistence type="predicted"/>
<keyword evidence="1" id="KW-0732">Signal</keyword>
<feature type="chain" id="PRO_5044594223" description="Copper oxidase" evidence="1">
    <location>
        <begin position="25"/>
        <end position="607"/>
    </location>
</feature>
<evidence type="ECO:0000313" key="5">
    <source>
        <dbReference type="Proteomes" id="UP000424673"/>
    </source>
</evidence>
<dbReference type="Gene3D" id="2.60.40.420">
    <property type="entry name" value="Cupredoxins - blue copper proteins"/>
    <property type="match status" value="1"/>
</dbReference>
<dbReference type="EMBL" id="CP044330">
    <property type="protein sequence ID" value="QGM96028.1"/>
    <property type="molecule type" value="Genomic_DNA"/>
</dbReference>
<evidence type="ECO:0000313" key="3">
    <source>
        <dbReference type="EMBL" id="QGM96028.1"/>
    </source>
</evidence>
<dbReference type="Gene3D" id="2.130.10.10">
    <property type="entry name" value="YVTN repeat-like/Quinoprotein amine dehydrogenase"/>
    <property type="match status" value="2"/>
</dbReference>
<dbReference type="KEGG" id="mros:EHO51_20020"/>
<evidence type="ECO:0000313" key="2">
    <source>
        <dbReference type="EMBL" id="AZG79152.1"/>
    </source>
</evidence>
<dbReference type="SUPFAM" id="SSF50969">
    <property type="entry name" value="YVTN repeat-like/Quinoprotein amine dehydrogenase"/>
    <property type="match status" value="1"/>
</dbReference>
<dbReference type="PANTHER" id="PTHR47197:SF3">
    <property type="entry name" value="DIHYDRO-HEME D1 DEHYDROGENASE"/>
    <property type="match status" value="1"/>
</dbReference>
<sequence length="607" mass="65003">MNRVSFLTLAVATTSLAAPLAAQAKDAVKSDDVIISRPGVLPSAVLEMTDEPGKWFKDPKSGGSLVVVKPGEAVLIKMTDTNTDHTITSLAWQPGADKFPVDQEKPSNASVTQTFDKPGLYVFTCKVHPYMFGAVVVDDPKTEGLDIGGELQLVTGAKVPTTSDIAKKLLRTFFVATTPALWRDYRQPKWEVKLPDLGLNLGGAQINLSALSLSAPNTLLTPKTPGVGEVWVNTQFEGVSGKTKFGTATQIDAADWTLKKKVKGVEQNMNNPHNMWPDPTYKYIYQTEWFDKRLTTFDRESGKVLNTQVVGQNPSHVMTSPVNGMLYVAINGEDRVAKLSPGEFPSAMGNINVGPHSGPHGHHITDDGKYMMTPNALAGSVTVVDLATEKATEIPTGGVIPIAIWSDMNHKGYAANLLGTPPAMLSSLTVIDIDNKKKVKDIDLAADYDPISGAHKGEAYGLLPIQTPVSPDGKYVVTANTLSATVTIVDVKTDKVVKSLPCEAGCHGVNFGHKKGGGYYAYVASKFANDLIVIDMDKLEVVGRILLADSKDGQITAHNGMGGQGVLPLPIVERGMLAPTLKLAGTGKLSAEVEGWLKLLNKEQRGN</sequence>
<dbReference type="Proteomes" id="UP000273982">
    <property type="component" value="Plasmid pGW6_2"/>
</dbReference>
<reference evidence="3 5" key="2">
    <citation type="journal article" date="2021" name="AMB Express">
        <title>Isolation and characterisation of Methylocystis spp. for poly-3-hydroxybutyrate production using waste methane feedstocks.</title>
        <authorList>
            <person name="Rumah B.L."/>
            <person name="Stead C.E."/>
            <person name="Claxton Stevens B.H."/>
            <person name="Minton N.P."/>
            <person name="Grosse-Honebrink A."/>
            <person name="Zhang Y."/>
        </authorList>
    </citation>
    <scope>NUCLEOTIDE SEQUENCE [LARGE SCALE GENOMIC DNA]</scope>
    <source>
        <strain evidence="3 5">BRCS1</strain>
        <plasmid evidence="3 5">unnamed2</plasmid>
    </source>
</reference>
<geneLocation type="plasmid" evidence="2">
    <name>pGW6_2</name>
</geneLocation>
<dbReference type="SUPFAM" id="SSF49503">
    <property type="entry name" value="Cupredoxins"/>
    <property type="match status" value="1"/>
</dbReference>
<reference evidence="2 4" key="1">
    <citation type="submission" date="2018-11" db="EMBL/GenBank/DDBJ databases">
        <title>Genome squencing of methanotrophic bacteria isolated from alkaline groundwater in Korea.</title>
        <authorList>
            <person name="Nguyen L.N."/>
        </authorList>
    </citation>
    <scope>NUCLEOTIDE SEQUENCE [LARGE SCALE GENOMIC DNA]</scope>
    <source>
        <strain evidence="2 4">GW6</strain>
        <plasmid evidence="4">pgw6_2</plasmid>
        <plasmid evidence="2">pGW6_2</plasmid>
    </source>
</reference>
<dbReference type="InterPro" id="IPR011044">
    <property type="entry name" value="Quino_amine_DH_bsu"/>
</dbReference>
<dbReference type="PANTHER" id="PTHR47197">
    <property type="entry name" value="PROTEIN NIRF"/>
    <property type="match status" value="1"/>
</dbReference>
<gene>
    <name evidence="2" type="ORF">EHO51_20020</name>
    <name evidence="3" type="ORF">F7D13_17505</name>
</gene>
<geneLocation type="plasmid" evidence="4">
    <name>pgw6_2</name>
</geneLocation>
<evidence type="ECO:0000313" key="4">
    <source>
        <dbReference type="Proteomes" id="UP000273982"/>
    </source>
</evidence>
<protein>
    <recommendedName>
        <fullName evidence="6">Copper oxidase</fullName>
    </recommendedName>
</protein>
<dbReference type="Proteomes" id="UP000424673">
    <property type="component" value="Plasmid unnamed2"/>
</dbReference>
<keyword evidence="2" id="KW-0614">Plasmid</keyword>